<evidence type="ECO:0000313" key="2">
    <source>
        <dbReference type="EMBL" id="TFF25132.1"/>
    </source>
</evidence>
<evidence type="ECO:0008006" key="4">
    <source>
        <dbReference type="Google" id="ProtNLM"/>
    </source>
</evidence>
<gene>
    <name evidence="2" type="ORF">E3C22_07055</name>
</gene>
<feature type="region of interest" description="Disordered" evidence="1">
    <location>
        <begin position="150"/>
        <end position="200"/>
    </location>
</feature>
<dbReference type="OrthoDB" id="7923950at2"/>
<dbReference type="Proteomes" id="UP000298179">
    <property type="component" value="Unassembled WGS sequence"/>
</dbReference>
<reference evidence="2 3" key="1">
    <citation type="submission" date="2019-03" db="EMBL/GenBank/DDBJ databases">
        <title>Jiella endophytica sp. nov., a novel endophytic bacterium isolated from root of Ficus microcarpa Linn. f.</title>
        <authorList>
            <person name="Tuo L."/>
        </authorList>
    </citation>
    <scope>NUCLEOTIDE SEQUENCE [LARGE SCALE GENOMIC DNA]</scope>
    <source>
        <strain evidence="2 3">CBS5Q-3</strain>
    </source>
</reference>
<dbReference type="EMBL" id="SOZD01000002">
    <property type="protein sequence ID" value="TFF25132.1"/>
    <property type="molecule type" value="Genomic_DNA"/>
</dbReference>
<name>A0A4Y8RNA3_9HYPH</name>
<feature type="compositionally biased region" description="Low complexity" evidence="1">
    <location>
        <begin position="94"/>
        <end position="110"/>
    </location>
</feature>
<proteinExistence type="predicted"/>
<organism evidence="2 3">
    <name type="scientific">Jiella endophytica</name>
    <dbReference type="NCBI Taxonomy" id="2558362"/>
    <lineage>
        <taxon>Bacteria</taxon>
        <taxon>Pseudomonadati</taxon>
        <taxon>Pseudomonadota</taxon>
        <taxon>Alphaproteobacteria</taxon>
        <taxon>Hyphomicrobiales</taxon>
        <taxon>Aurantimonadaceae</taxon>
        <taxon>Jiella</taxon>
    </lineage>
</organism>
<sequence length="200" mass="20483">MIRFFIKMAFFLGLIAMIVPGGRDRDGEPEINLFALLYGAQAAVSDLSGICDRAPSACAAGSDVARFAGERVGDGLAIAYDFVDGAIAKRHEGTAATAAPAAPAPRLAARTDVRTAQPRPDRITTAAIPSARIPAVQKVAIPADRATVATTAGASARQPAQAMPKGNALPTAESRPLPPVRTAARQVAASVPVPVPAPRG</sequence>
<evidence type="ECO:0000256" key="1">
    <source>
        <dbReference type="SAM" id="MobiDB-lite"/>
    </source>
</evidence>
<accession>A0A4Y8RNA3</accession>
<evidence type="ECO:0000313" key="3">
    <source>
        <dbReference type="Proteomes" id="UP000298179"/>
    </source>
</evidence>
<dbReference type="InterPro" id="IPR035220">
    <property type="entry name" value="DUF5330"/>
</dbReference>
<dbReference type="Pfam" id="PF17264">
    <property type="entry name" value="DUF5330"/>
    <property type="match status" value="1"/>
</dbReference>
<protein>
    <recommendedName>
        <fullName evidence="4">DUF5330 domain-containing protein</fullName>
    </recommendedName>
</protein>
<feature type="compositionally biased region" description="Low complexity" evidence="1">
    <location>
        <begin position="183"/>
        <end position="192"/>
    </location>
</feature>
<comment type="caution">
    <text evidence="2">The sequence shown here is derived from an EMBL/GenBank/DDBJ whole genome shotgun (WGS) entry which is preliminary data.</text>
</comment>
<dbReference type="AlphaFoldDB" id="A0A4Y8RNA3"/>
<dbReference type="RefSeq" id="WP_134761302.1">
    <property type="nucleotide sequence ID" value="NZ_SOZD01000002.1"/>
</dbReference>
<keyword evidence="3" id="KW-1185">Reference proteome</keyword>
<feature type="region of interest" description="Disordered" evidence="1">
    <location>
        <begin position="94"/>
        <end position="117"/>
    </location>
</feature>